<reference evidence="2" key="1">
    <citation type="journal article" date="2023" name="Commun. Biol.">
        <title>Genome analysis of Parmales, the sister group of diatoms, reveals the evolutionary specialization of diatoms from phago-mixotrophs to photoautotrophs.</title>
        <authorList>
            <person name="Ban H."/>
            <person name="Sato S."/>
            <person name="Yoshikawa S."/>
            <person name="Yamada K."/>
            <person name="Nakamura Y."/>
            <person name="Ichinomiya M."/>
            <person name="Sato N."/>
            <person name="Blanc-Mathieu R."/>
            <person name="Endo H."/>
            <person name="Kuwata A."/>
            <person name="Ogata H."/>
        </authorList>
    </citation>
    <scope>NUCLEOTIDE SEQUENCE [LARGE SCALE GENOMIC DNA]</scope>
    <source>
        <strain evidence="2">NIES 3700</strain>
    </source>
</reference>
<protein>
    <submittedName>
        <fullName evidence="1">Uncharacterized protein</fullName>
    </submittedName>
</protein>
<gene>
    <name evidence="1" type="ORF">TrLO_g8077</name>
</gene>
<evidence type="ECO:0000313" key="2">
    <source>
        <dbReference type="Proteomes" id="UP001165122"/>
    </source>
</evidence>
<sequence>MSPTSPSVLILSMPTLPLASSLAETYLLHPLPPPDLIIALGSFTTSEPQANNIIPTPEQTAASIGTVTSVLSQLENIVCRLLYLPSHQDPFGLIGSTDDLRLTPNSRNILNRSLSITPQIQIHGHTQNVTLDKSPLTSACYDIDDSDDDSDYDTYSQIITSLSSNLTSIIVVNLRSCEADHQIHQIPARILSLLKSDECQEKVKLVILNGDKKLDCKVGNVRVVVAGVMGVGDFAVVKFEEDGEVTDVDFKKFK</sequence>
<evidence type="ECO:0000313" key="1">
    <source>
        <dbReference type="EMBL" id="GMH62063.1"/>
    </source>
</evidence>
<comment type="caution">
    <text evidence="1">The sequence shown here is derived from an EMBL/GenBank/DDBJ whole genome shotgun (WGS) entry which is preliminary data.</text>
</comment>
<dbReference type="AlphaFoldDB" id="A0A9W7A3M5"/>
<accession>A0A9W7A3M5</accession>
<organism evidence="1 2">
    <name type="scientific">Triparma laevis f. longispina</name>
    <dbReference type="NCBI Taxonomy" id="1714387"/>
    <lineage>
        <taxon>Eukaryota</taxon>
        <taxon>Sar</taxon>
        <taxon>Stramenopiles</taxon>
        <taxon>Ochrophyta</taxon>
        <taxon>Bolidophyceae</taxon>
        <taxon>Parmales</taxon>
        <taxon>Triparmaceae</taxon>
        <taxon>Triparma</taxon>
    </lineage>
</organism>
<dbReference type="OrthoDB" id="58218at2759"/>
<name>A0A9W7A3M5_9STRA</name>
<dbReference type="EMBL" id="BRXW01000513">
    <property type="protein sequence ID" value="GMH62063.1"/>
    <property type="molecule type" value="Genomic_DNA"/>
</dbReference>
<proteinExistence type="predicted"/>
<dbReference type="Proteomes" id="UP001165122">
    <property type="component" value="Unassembled WGS sequence"/>
</dbReference>
<keyword evidence="2" id="KW-1185">Reference proteome</keyword>